<comment type="similarity">
    <text evidence="2">Belongs to the DUF177 domain family.</text>
</comment>
<evidence type="ECO:0000256" key="2">
    <source>
        <dbReference type="ARBA" id="ARBA00010740"/>
    </source>
</evidence>
<dbReference type="InterPro" id="IPR039255">
    <property type="entry name" value="YceD_bac"/>
</dbReference>
<protein>
    <recommendedName>
        <fullName evidence="3">Large ribosomal RNA subunit accumulation protein YceD</fullName>
    </recommendedName>
    <alternativeName>
        <fullName evidence="5">23S rRNA accumulation protein YceD</fullName>
    </alternativeName>
</protein>
<name>A0AA46HV68_9BURK</name>
<sequence>MKAKEFNPLRLDVQVFAREGGALQGQWPLEELPRLASSQHEEAAPAGRQVAWSAEGERVERLGAEAQTWLHLKARATVALECQRCLQPVEEALEVERSFRFVHGEAEAEAQDNDSEEDVLALTRALDLRELVEDELILALPIVPRHDACPVPLPMAAEDDPEPEAPAESEARPERPNPFAVLAQLKKGRSSS</sequence>
<organism evidence="7 8">
    <name type="scientific">Caldimonas thermodepolymerans</name>
    <dbReference type="NCBI Taxonomy" id="215580"/>
    <lineage>
        <taxon>Bacteria</taxon>
        <taxon>Pseudomonadati</taxon>
        <taxon>Pseudomonadota</taxon>
        <taxon>Betaproteobacteria</taxon>
        <taxon>Burkholderiales</taxon>
        <taxon>Sphaerotilaceae</taxon>
        <taxon>Caldimonas</taxon>
    </lineage>
</organism>
<evidence type="ECO:0000313" key="8">
    <source>
        <dbReference type="Proteomes" id="UP000294772"/>
    </source>
</evidence>
<gene>
    <name evidence="7" type="ORF">EV676_107106</name>
</gene>
<dbReference type="GO" id="GO:0005829">
    <property type="term" value="C:cytosol"/>
    <property type="evidence" value="ECO:0007669"/>
    <property type="project" value="TreeGrafter"/>
</dbReference>
<comment type="caution">
    <text evidence="7">The sequence shown here is derived from an EMBL/GenBank/DDBJ whole genome shotgun (WGS) entry which is preliminary data.</text>
</comment>
<dbReference type="Proteomes" id="UP000294772">
    <property type="component" value="Unassembled WGS sequence"/>
</dbReference>
<dbReference type="Pfam" id="PF02620">
    <property type="entry name" value="YceD"/>
    <property type="match status" value="1"/>
</dbReference>
<proteinExistence type="inferred from homology"/>
<evidence type="ECO:0000256" key="5">
    <source>
        <dbReference type="ARBA" id="ARBA00031841"/>
    </source>
</evidence>
<evidence type="ECO:0000256" key="6">
    <source>
        <dbReference type="SAM" id="MobiDB-lite"/>
    </source>
</evidence>
<feature type="region of interest" description="Disordered" evidence="6">
    <location>
        <begin position="151"/>
        <end position="178"/>
    </location>
</feature>
<evidence type="ECO:0000313" key="7">
    <source>
        <dbReference type="EMBL" id="TCP06235.1"/>
    </source>
</evidence>
<dbReference type="EMBL" id="SLXF01000007">
    <property type="protein sequence ID" value="TCP06235.1"/>
    <property type="molecule type" value="Genomic_DNA"/>
</dbReference>
<dbReference type="GO" id="GO:0042254">
    <property type="term" value="P:ribosome biogenesis"/>
    <property type="evidence" value="ECO:0007669"/>
    <property type="project" value="UniProtKB-KW"/>
</dbReference>
<evidence type="ECO:0000256" key="1">
    <source>
        <dbReference type="ARBA" id="ARBA00002868"/>
    </source>
</evidence>
<dbReference type="InterPro" id="IPR003772">
    <property type="entry name" value="YceD"/>
</dbReference>
<evidence type="ECO:0000256" key="3">
    <source>
        <dbReference type="ARBA" id="ARBA00015716"/>
    </source>
</evidence>
<dbReference type="RefSeq" id="WP_132765639.1">
    <property type="nucleotide sequence ID" value="NZ_CP110416.1"/>
</dbReference>
<evidence type="ECO:0000256" key="4">
    <source>
        <dbReference type="ARBA" id="ARBA00022517"/>
    </source>
</evidence>
<reference evidence="7 8" key="1">
    <citation type="submission" date="2019-03" db="EMBL/GenBank/DDBJ databases">
        <title>Genomic Encyclopedia of Type Strains, Phase IV (KMG-IV): sequencing the most valuable type-strain genomes for metagenomic binning, comparative biology and taxonomic classification.</title>
        <authorList>
            <person name="Goeker M."/>
        </authorList>
    </citation>
    <scope>NUCLEOTIDE SEQUENCE [LARGE SCALE GENOMIC DNA]</scope>
    <source>
        <strain evidence="7 8">DSM 15264</strain>
    </source>
</reference>
<comment type="function">
    <text evidence="1">Plays a role in synthesis, processing and/or stability of 23S rRNA.</text>
</comment>
<dbReference type="PANTHER" id="PTHR38099:SF1">
    <property type="entry name" value="LARGE RIBOSOMAL RNA SUBUNIT ACCUMULATION PROTEIN YCED"/>
    <property type="match status" value="1"/>
</dbReference>
<keyword evidence="4" id="KW-0690">Ribosome biogenesis</keyword>
<feature type="compositionally biased region" description="Acidic residues" evidence="6">
    <location>
        <begin position="157"/>
        <end position="167"/>
    </location>
</feature>
<accession>A0AA46HV68</accession>
<dbReference type="AlphaFoldDB" id="A0AA46HV68"/>
<dbReference type="PANTHER" id="PTHR38099">
    <property type="entry name" value="LARGE RIBOSOMAL RNA SUBUNIT ACCUMULATION PROTEIN YCED"/>
    <property type="match status" value="1"/>
</dbReference>